<dbReference type="EMBL" id="BTSX01000004">
    <property type="protein sequence ID" value="GMS92022.1"/>
    <property type="molecule type" value="Genomic_DNA"/>
</dbReference>
<proteinExistence type="predicted"/>
<feature type="non-terminal residue" evidence="1">
    <location>
        <position position="1"/>
    </location>
</feature>
<evidence type="ECO:0000313" key="1">
    <source>
        <dbReference type="EMBL" id="GMS92022.1"/>
    </source>
</evidence>
<sequence>EEVEVLPDGESVEEDVVLRAETEGATNLEHRERRTLSRAVVTEQCSDLTLKTFFLNISFLKREVPYVFDRPVILTAILRLLSVCSIWNS</sequence>
<keyword evidence="2" id="KW-1185">Reference proteome</keyword>
<protein>
    <submittedName>
        <fullName evidence="1">Uncharacterized protein</fullName>
    </submittedName>
</protein>
<organism evidence="1 2">
    <name type="scientific">Pristionchus entomophagus</name>
    <dbReference type="NCBI Taxonomy" id="358040"/>
    <lineage>
        <taxon>Eukaryota</taxon>
        <taxon>Metazoa</taxon>
        <taxon>Ecdysozoa</taxon>
        <taxon>Nematoda</taxon>
        <taxon>Chromadorea</taxon>
        <taxon>Rhabditida</taxon>
        <taxon>Rhabditina</taxon>
        <taxon>Diplogasteromorpha</taxon>
        <taxon>Diplogasteroidea</taxon>
        <taxon>Neodiplogasteridae</taxon>
        <taxon>Pristionchus</taxon>
    </lineage>
</organism>
<gene>
    <name evidence="1" type="ORF">PENTCL1PPCAC_14198</name>
</gene>
<evidence type="ECO:0000313" key="2">
    <source>
        <dbReference type="Proteomes" id="UP001432027"/>
    </source>
</evidence>
<dbReference type="Proteomes" id="UP001432027">
    <property type="component" value="Unassembled WGS sequence"/>
</dbReference>
<accession>A0AAV5T8X0</accession>
<name>A0AAV5T8X0_9BILA</name>
<dbReference type="AlphaFoldDB" id="A0AAV5T8X0"/>
<reference evidence="1" key="1">
    <citation type="submission" date="2023-10" db="EMBL/GenBank/DDBJ databases">
        <title>Genome assembly of Pristionchus species.</title>
        <authorList>
            <person name="Yoshida K."/>
            <person name="Sommer R.J."/>
        </authorList>
    </citation>
    <scope>NUCLEOTIDE SEQUENCE</scope>
    <source>
        <strain evidence="1">RS0144</strain>
    </source>
</reference>
<comment type="caution">
    <text evidence="1">The sequence shown here is derived from an EMBL/GenBank/DDBJ whole genome shotgun (WGS) entry which is preliminary data.</text>
</comment>